<dbReference type="NCBIfam" id="TIGR00715">
    <property type="entry name" value="precor6x_red"/>
    <property type="match status" value="1"/>
</dbReference>
<dbReference type="PROSITE" id="PS51014">
    <property type="entry name" value="COBK_CBIJ"/>
    <property type="match status" value="1"/>
</dbReference>
<dbReference type="UniPathway" id="UPA00148"/>
<dbReference type="GO" id="GO:0016994">
    <property type="term" value="F:precorrin-6A reductase activity"/>
    <property type="evidence" value="ECO:0007669"/>
    <property type="project" value="InterPro"/>
</dbReference>
<proteinExistence type="predicted"/>
<dbReference type="EMBL" id="VIGH01000006">
    <property type="protein sequence ID" value="TQF68368.1"/>
    <property type="molecule type" value="Genomic_DNA"/>
</dbReference>
<dbReference type="NCBIfam" id="NF005968">
    <property type="entry name" value="PRK08057.1-2"/>
    <property type="match status" value="1"/>
</dbReference>
<evidence type="ECO:0000256" key="1">
    <source>
        <dbReference type="ARBA" id="ARBA00004953"/>
    </source>
</evidence>
<evidence type="ECO:0000313" key="5">
    <source>
        <dbReference type="Proteomes" id="UP000316256"/>
    </source>
</evidence>
<keyword evidence="5" id="KW-1185">Reference proteome</keyword>
<keyword evidence="2" id="KW-0169">Cobalamin biosynthesis</keyword>
<dbReference type="Proteomes" id="UP000316256">
    <property type="component" value="Unassembled WGS sequence"/>
</dbReference>
<dbReference type="OrthoDB" id="5183775at2"/>
<evidence type="ECO:0000256" key="3">
    <source>
        <dbReference type="ARBA" id="ARBA00023002"/>
    </source>
</evidence>
<name>A0A541B7U3_9NOCA</name>
<dbReference type="PANTHER" id="PTHR36925">
    <property type="entry name" value="COBALT-PRECORRIN-6A REDUCTASE"/>
    <property type="match status" value="1"/>
</dbReference>
<comment type="pathway">
    <text evidence="1">Cofactor biosynthesis; adenosylcobalamin biosynthesis.</text>
</comment>
<comment type="caution">
    <text evidence="4">The sequence shown here is derived from an EMBL/GenBank/DDBJ whole genome shotgun (WGS) entry which is preliminary data.</text>
</comment>
<dbReference type="AlphaFoldDB" id="A0A541B7U3"/>
<gene>
    <name evidence="4" type="ORF">FK531_14885</name>
</gene>
<dbReference type="GO" id="GO:0009236">
    <property type="term" value="P:cobalamin biosynthetic process"/>
    <property type="evidence" value="ECO:0007669"/>
    <property type="project" value="UniProtKB-UniPathway"/>
</dbReference>
<evidence type="ECO:0000256" key="2">
    <source>
        <dbReference type="ARBA" id="ARBA00022573"/>
    </source>
</evidence>
<dbReference type="InterPro" id="IPR003723">
    <property type="entry name" value="Precorrin-6x_reduct"/>
</dbReference>
<protein>
    <submittedName>
        <fullName evidence="4">Cobalt-precorrin-6A reductase</fullName>
        <ecNumber evidence="4">1.3.1.106</ecNumber>
    </submittedName>
</protein>
<evidence type="ECO:0000313" key="4">
    <source>
        <dbReference type="EMBL" id="TQF68368.1"/>
    </source>
</evidence>
<reference evidence="4 5" key="1">
    <citation type="submission" date="2019-06" db="EMBL/GenBank/DDBJ databases">
        <title>Rhodococcus spaelei sp. nov., isolated from a cave.</title>
        <authorList>
            <person name="Lee S.D."/>
        </authorList>
    </citation>
    <scope>NUCLEOTIDE SEQUENCE [LARGE SCALE GENOMIC DNA]</scope>
    <source>
        <strain evidence="4 5">C9-5</strain>
    </source>
</reference>
<keyword evidence="3 4" id="KW-0560">Oxidoreductase</keyword>
<sequence>MRRVLILGGTSDARAVAAALVDEPGVEVVSSLAGRVRDPRLPEGEVRVGGFGGVDGLREYLREHRIDAVVDATHPFAARITANAATAAERVGVPLLVLRRPEWSSAPGDLWTHVPSLAAAAAALPALGSRVLLTIGRQGVEVFATVDAEFWVRAIDPPDGAMPVGATLLLARGPFDVESERDLMRTNAIDVLVTKNSGGALTEAKLTAARELRVPVLMVDRPPLPAGSAVVTDVAAAAAWARRPAD</sequence>
<dbReference type="Pfam" id="PF02571">
    <property type="entry name" value="CbiJ"/>
    <property type="match status" value="1"/>
</dbReference>
<dbReference type="PANTHER" id="PTHR36925:SF1">
    <property type="entry name" value="COBALT-PRECORRIN-6A REDUCTASE"/>
    <property type="match status" value="1"/>
</dbReference>
<dbReference type="RefSeq" id="WP_142100603.1">
    <property type="nucleotide sequence ID" value="NZ_VIGH01000006.1"/>
</dbReference>
<dbReference type="EC" id="1.3.1.106" evidence="4"/>
<organism evidence="4 5">
    <name type="scientific">Rhodococcus spelaei</name>
    <dbReference type="NCBI Taxonomy" id="2546320"/>
    <lineage>
        <taxon>Bacteria</taxon>
        <taxon>Bacillati</taxon>
        <taxon>Actinomycetota</taxon>
        <taxon>Actinomycetes</taxon>
        <taxon>Mycobacteriales</taxon>
        <taxon>Nocardiaceae</taxon>
        <taxon>Rhodococcus</taxon>
    </lineage>
</organism>
<accession>A0A541B7U3</accession>